<dbReference type="Proteomes" id="UP001432166">
    <property type="component" value="Chromosome"/>
</dbReference>
<evidence type="ECO:0000256" key="1">
    <source>
        <dbReference type="ARBA" id="ARBA00023015"/>
    </source>
</evidence>
<evidence type="ECO:0000259" key="5">
    <source>
        <dbReference type="PROSITE" id="PS50977"/>
    </source>
</evidence>
<keyword evidence="7" id="KW-1185">Reference proteome</keyword>
<organism evidence="6 7">
    <name type="scientific">Streptomyces tauricus</name>
    <dbReference type="NCBI Taxonomy" id="68274"/>
    <lineage>
        <taxon>Bacteria</taxon>
        <taxon>Bacillati</taxon>
        <taxon>Actinomycetota</taxon>
        <taxon>Actinomycetes</taxon>
        <taxon>Kitasatosporales</taxon>
        <taxon>Streptomycetaceae</taxon>
        <taxon>Streptomyces</taxon>
        <taxon>Streptomyces aurantiacus group</taxon>
    </lineage>
</organism>
<gene>
    <name evidence="6" type="ORF">OG288_02600</name>
</gene>
<dbReference type="Gene3D" id="1.10.357.10">
    <property type="entry name" value="Tetracycline Repressor, domain 2"/>
    <property type="match status" value="1"/>
</dbReference>
<dbReference type="InterPro" id="IPR049445">
    <property type="entry name" value="TetR_SbtR-like_C"/>
</dbReference>
<evidence type="ECO:0000313" key="7">
    <source>
        <dbReference type="Proteomes" id="UP001432166"/>
    </source>
</evidence>
<dbReference type="SUPFAM" id="SSF46689">
    <property type="entry name" value="Homeodomain-like"/>
    <property type="match status" value="1"/>
</dbReference>
<dbReference type="Pfam" id="PF21597">
    <property type="entry name" value="TetR_C_43"/>
    <property type="match status" value="1"/>
</dbReference>
<dbReference type="PANTHER" id="PTHR30055:SF234">
    <property type="entry name" value="HTH-TYPE TRANSCRIPTIONAL REGULATOR BETI"/>
    <property type="match status" value="1"/>
</dbReference>
<dbReference type="EMBL" id="CP108133">
    <property type="protein sequence ID" value="WTP47302.1"/>
    <property type="molecule type" value="Genomic_DNA"/>
</dbReference>
<feature type="domain" description="HTH tetR-type" evidence="5">
    <location>
        <begin position="14"/>
        <end position="72"/>
    </location>
</feature>
<evidence type="ECO:0000313" key="6">
    <source>
        <dbReference type="EMBL" id="WTP47302.1"/>
    </source>
</evidence>
<keyword evidence="3" id="KW-0804">Transcription</keyword>
<evidence type="ECO:0000256" key="2">
    <source>
        <dbReference type="ARBA" id="ARBA00023125"/>
    </source>
</evidence>
<dbReference type="PANTHER" id="PTHR30055">
    <property type="entry name" value="HTH-TYPE TRANSCRIPTIONAL REGULATOR RUTR"/>
    <property type="match status" value="1"/>
</dbReference>
<dbReference type="InterPro" id="IPR050109">
    <property type="entry name" value="HTH-type_TetR-like_transc_reg"/>
</dbReference>
<accession>A0ABZ1JAL0</accession>
<dbReference type="InterPro" id="IPR009057">
    <property type="entry name" value="Homeodomain-like_sf"/>
</dbReference>
<sequence length="195" mass="21171">MTRTPRRAPRSDSLENRARIIETAHAAFTSDPSASLQAIARAAGVGQGTMYRHFPDREALLLAVYREDLEALVAAAPLLLDEYGPLEALRRWFERLAADGRPTGGASQAVAAATRAGRHHPPIVAALDLLLSAGKEARQVRADAEAEEVLLLASSLWRDRRGDGEPSCPDRGRRMLTVIIDGLRADARPARPSRP</sequence>
<dbReference type="PROSITE" id="PS50977">
    <property type="entry name" value="HTH_TETR_2"/>
    <property type="match status" value="1"/>
</dbReference>
<dbReference type="RefSeq" id="WP_328936559.1">
    <property type="nucleotide sequence ID" value="NZ_CP108133.1"/>
</dbReference>
<dbReference type="SUPFAM" id="SSF48498">
    <property type="entry name" value="Tetracyclin repressor-like, C-terminal domain"/>
    <property type="match status" value="1"/>
</dbReference>
<keyword evidence="1" id="KW-0805">Transcription regulation</keyword>
<proteinExistence type="predicted"/>
<name>A0ABZ1JAL0_9ACTN</name>
<keyword evidence="2 4" id="KW-0238">DNA-binding</keyword>
<evidence type="ECO:0000256" key="4">
    <source>
        <dbReference type="PROSITE-ProRule" id="PRU00335"/>
    </source>
</evidence>
<dbReference type="Pfam" id="PF00440">
    <property type="entry name" value="TetR_N"/>
    <property type="match status" value="1"/>
</dbReference>
<evidence type="ECO:0000256" key="3">
    <source>
        <dbReference type="ARBA" id="ARBA00023163"/>
    </source>
</evidence>
<feature type="DNA-binding region" description="H-T-H motif" evidence="4">
    <location>
        <begin position="35"/>
        <end position="54"/>
    </location>
</feature>
<dbReference type="InterPro" id="IPR001647">
    <property type="entry name" value="HTH_TetR"/>
</dbReference>
<reference evidence="6" key="1">
    <citation type="submission" date="2022-10" db="EMBL/GenBank/DDBJ databases">
        <title>The complete genomes of actinobacterial strains from the NBC collection.</title>
        <authorList>
            <person name="Joergensen T.S."/>
            <person name="Alvarez Arevalo M."/>
            <person name="Sterndorff E.B."/>
            <person name="Faurdal D."/>
            <person name="Vuksanovic O."/>
            <person name="Mourched A.-S."/>
            <person name="Charusanti P."/>
            <person name="Shaw S."/>
            <person name="Blin K."/>
            <person name="Weber T."/>
        </authorList>
    </citation>
    <scope>NUCLEOTIDE SEQUENCE</scope>
    <source>
        <strain evidence="6">NBC_00189</strain>
    </source>
</reference>
<protein>
    <submittedName>
        <fullName evidence="6">TetR/AcrR family transcriptional regulator</fullName>
    </submittedName>
</protein>
<dbReference type="InterPro" id="IPR036271">
    <property type="entry name" value="Tet_transcr_reg_TetR-rel_C_sf"/>
</dbReference>